<evidence type="ECO:0000259" key="2">
    <source>
        <dbReference type="PROSITE" id="PS50222"/>
    </source>
</evidence>
<evidence type="ECO:0000313" key="4">
    <source>
        <dbReference type="Proteomes" id="UP000007110"/>
    </source>
</evidence>
<dbReference type="Gene3D" id="1.20.920.20">
    <property type="match status" value="1"/>
</dbReference>
<dbReference type="PROSITE" id="PS50222">
    <property type="entry name" value="EF_HAND_2"/>
    <property type="match status" value="1"/>
</dbReference>
<dbReference type="GeneID" id="100893093"/>
<protein>
    <recommendedName>
        <fullName evidence="2">EF-hand domain-containing protein</fullName>
    </recommendedName>
</protein>
<dbReference type="Proteomes" id="UP000007110">
    <property type="component" value="Unassembled WGS sequence"/>
</dbReference>
<reference evidence="4" key="1">
    <citation type="submission" date="2015-02" db="EMBL/GenBank/DDBJ databases">
        <title>Genome sequencing for Strongylocentrotus purpuratus.</title>
        <authorList>
            <person name="Murali S."/>
            <person name="Liu Y."/>
            <person name="Vee V."/>
            <person name="English A."/>
            <person name="Wang M."/>
            <person name="Skinner E."/>
            <person name="Han Y."/>
            <person name="Muzny D.M."/>
            <person name="Worley K.C."/>
            <person name="Gibbs R.A."/>
        </authorList>
    </citation>
    <scope>NUCLEOTIDE SEQUENCE</scope>
</reference>
<dbReference type="GO" id="GO:0005509">
    <property type="term" value="F:calcium ion binding"/>
    <property type="evidence" value="ECO:0007669"/>
    <property type="project" value="InterPro"/>
</dbReference>
<dbReference type="EnsemblMetazoa" id="XM_030982757">
    <property type="protein sequence ID" value="XP_030838617"/>
    <property type="gene ID" value="LOC100893093"/>
</dbReference>
<sequence length="603" mass="70099">MAELAERQLVVDAMFAQYDKDCKGELNPVELQLLHESLRMGGISIPQVAASMMYCCAFEDSCDPSELFSVLQEMDRRYFLLQDFCWEFNLLDREQKGFITEDQARFMFEAVHGNLFSRRRWEKFVRNRPVRGSGISFAEIEVELCNIPNRQEIALEEYEELREKEERSKKHEGKRQQEEEAREAKRKLEDEERRRKAEEQRNKDNEERRRRKGEEERLEDQRAQEHREREDEERGIREAAEREEDRDKKEMKDKEKERNRELEIIEVQQALEAQRELEAKAIALQEEERAEMEKNKNVEDEAKEAAERANAAEEEAKKAALAVKEATDSASKKAAEDAEKAAKEKAKRERHNKIRKELKVAIKEKDKAKLQKSVKDFKDAKLADTEGDLAKAESILKRFKARDDLVKAMDKRSLEDLEKAINFVKKNGYEAHMPQEMIKANKMLLSLKRLKRLRDEILNLKQSTVAEIRSYSKPPDQVHKVMTGTYLLLGNKEKELLVWKGMQALIGKTGKDGLKRRVMECDPNKIALKPAERTIALLSVFDLEQVRDVSAGAAVFFAWSTATAEDVIERERQKAEGITPTQLQKGHKTIKTEMKSGNITITI</sequence>
<dbReference type="SUPFAM" id="SSF47473">
    <property type="entry name" value="EF-hand"/>
    <property type="match status" value="1"/>
</dbReference>
<dbReference type="InterPro" id="IPR011992">
    <property type="entry name" value="EF-hand-dom_pair"/>
</dbReference>
<feature type="region of interest" description="Disordered" evidence="1">
    <location>
        <begin position="288"/>
        <end position="351"/>
    </location>
</feature>
<dbReference type="InterPro" id="IPR002048">
    <property type="entry name" value="EF_hand_dom"/>
</dbReference>
<dbReference type="RefSeq" id="XP_030838617.1">
    <property type="nucleotide sequence ID" value="XM_030982757.1"/>
</dbReference>
<reference evidence="3" key="2">
    <citation type="submission" date="2021-01" db="UniProtKB">
        <authorList>
            <consortium name="EnsemblMetazoa"/>
        </authorList>
    </citation>
    <scope>IDENTIFICATION</scope>
</reference>
<organism evidence="3 4">
    <name type="scientific">Strongylocentrotus purpuratus</name>
    <name type="common">Purple sea urchin</name>
    <dbReference type="NCBI Taxonomy" id="7668"/>
    <lineage>
        <taxon>Eukaryota</taxon>
        <taxon>Metazoa</taxon>
        <taxon>Echinodermata</taxon>
        <taxon>Eleutherozoa</taxon>
        <taxon>Echinozoa</taxon>
        <taxon>Echinoidea</taxon>
        <taxon>Euechinoidea</taxon>
        <taxon>Echinacea</taxon>
        <taxon>Camarodonta</taxon>
        <taxon>Echinidea</taxon>
        <taxon>Strongylocentrotidae</taxon>
        <taxon>Strongylocentrotus</taxon>
    </lineage>
</organism>
<evidence type="ECO:0000256" key="1">
    <source>
        <dbReference type="SAM" id="MobiDB-lite"/>
    </source>
</evidence>
<feature type="domain" description="EF-hand" evidence="2">
    <location>
        <begin position="6"/>
        <end position="41"/>
    </location>
</feature>
<name>A0A7M7NM58_STRPU</name>
<dbReference type="KEGG" id="spu:100893093"/>
<dbReference type="OrthoDB" id="6129702at2759"/>
<keyword evidence="4" id="KW-1185">Reference proteome</keyword>
<feature type="compositionally biased region" description="Basic and acidic residues" evidence="1">
    <location>
        <begin position="291"/>
        <end position="318"/>
    </location>
</feature>
<accession>A0A7M7NM58</accession>
<dbReference type="InParanoid" id="A0A7M7NM58"/>
<evidence type="ECO:0000313" key="3">
    <source>
        <dbReference type="EnsemblMetazoa" id="XP_030838617"/>
    </source>
</evidence>
<dbReference type="AlphaFoldDB" id="A0A7M7NM58"/>
<feature type="compositionally biased region" description="Basic and acidic residues" evidence="1">
    <location>
        <begin position="325"/>
        <end position="347"/>
    </location>
</feature>
<dbReference type="OMA" id="IMITMYL"/>
<proteinExistence type="predicted"/>
<feature type="region of interest" description="Disordered" evidence="1">
    <location>
        <begin position="164"/>
        <end position="262"/>
    </location>
</feature>